<dbReference type="OrthoDB" id="9811701at2"/>
<dbReference type="AlphaFoldDB" id="A0A0R1LWB8"/>
<feature type="transmembrane region" description="Helical" evidence="5">
    <location>
        <begin position="45"/>
        <end position="64"/>
    </location>
</feature>
<accession>A0A0R1LWB8</accession>
<feature type="transmembrane region" description="Helical" evidence="5">
    <location>
        <begin position="228"/>
        <end position="249"/>
    </location>
</feature>
<dbReference type="NCBIfam" id="NF003291">
    <property type="entry name" value="PRK04288.1"/>
    <property type="match status" value="1"/>
</dbReference>
<gene>
    <name evidence="6" type="ORF">FD04_GL000042</name>
</gene>
<dbReference type="InterPro" id="IPR007300">
    <property type="entry name" value="CidB/LrgB"/>
</dbReference>
<evidence type="ECO:0000256" key="5">
    <source>
        <dbReference type="SAM" id="Phobius"/>
    </source>
</evidence>
<keyword evidence="3 5" id="KW-1133">Transmembrane helix</keyword>
<evidence type="ECO:0000256" key="3">
    <source>
        <dbReference type="ARBA" id="ARBA00022989"/>
    </source>
</evidence>
<dbReference type="PANTHER" id="PTHR30249">
    <property type="entry name" value="PUTATIVE SEROTONIN TRANSPORTER"/>
    <property type="match status" value="1"/>
</dbReference>
<dbReference type="Proteomes" id="UP000051160">
    <property type="component" value="Unassembled WGS sequence"/>
</dbReference>
<name>A0A0R1LWB8_9LACO</name>
<sequence>MNWAPFLGKAVANPASAPLLFFGIFLSLIVFLIGQYLFKISKGFFLFQPLFVGMVLGIFILWLMSKWLGVSLPDFYTQAYKPGGDLLFWFLNPATIAFAIPLYRRNDVVKKFWLEIVLSLIVGSIISLFVIYYVAKIFGLNNSMIASMLPQAATTAIAMPISGAIGGVPAVTAMACILNAVLIYALADFLIKIFRLNSDPVGAGLGLGTAGHTVGSAKAVQLGSVQGAMASIAVVVISIVIDLVVPTFASMMGLH</sequence>
<keyword evidence="7" id="KW-1185">Reference proteome</keyword>
<dbReference type="PATRIC" id="fig|1423776.4.peg.41"/>
<evidence type="ECO:0000256" key="4">
    <source>
        <dbReference type="ARBA" id="ARBA00023136"/>
    </source>
</evidence>
<keyword evidence="2 5" id="KW-0812">Transmembrane</keyword>
<feature type="transmembrane region" description="Helical" evidence="5">
    <location>
        <begin position="20"/>
        <end position="38"/>
    </location>
</feature>
<reference evidence="6 7" key="1">
    <citation type="journal article" date="2015" name="Genome Announc.">
        <title>Expanding the biotechnology potential of lactobacilli through comparative genomics of 213 strains and associated genera.</title>
        <authorList>
            <person name="Sun Z."/>
            <person name="Harris H.M."/>
            <person name="McCann A."/>
            <person name="Guo C."/>
            <person name="Argimon S."/>
            <person name="Zhang W."/>
            <person name="Yang X."/>
            <person name="Jeffery I.B."/>
            <person name="Cooney J.C."/>
            <person name="Kagawa T.F."/>
            <person name="Liu W."/>
            <person name="Song Y."/>
            <person name="Salvetti E."/>
            <person name="Wrobel A."/>
            <person name="Rasinkangas P."/>
            <person name="Parkhill J."/>
            <person name="Rea M.C."/>
            <person name="O'Sullivan O."/>
            <person name="Ritari J."/>
            <person name="Douillard F.P."/>
            <person name="Paul Ross R."/>
            <person name="Yang R."/>
            <person name="Briner A.E."/>
            <person name="Felis G.E."/>
            <person name="de Vos W.M."/>
            <person name="Barrangou R."/>
            <person name="Klaenhammer T.R."/>
            <person name="Caufield P.W."/>
            <person name="Cui Y."/>
            <person name="Zhang H."/>
            <person name="O'Toole P.W."/>
        </authorList>
    </citation>
    <scope>NUCLEOTIDE SEQUENCE [LARGE SCALE GENOMIC DNA]</scope>
    <source>
        <strain evidence="6 7">DSM 19909</strain>
    </source>
</reference>
<dbReference type="GO" id="GO:0016020">
    <property type="term" value="C:membrane"/>
    <property type="evidence" value="ECO:0007669"/>
    <property type="project" value="UniProtKB-SubCell"/>
</dbReference>
<dbReference type="PANTHER" id="PTHR30249:SF0">
    <property type="entry name" value="PLASTIDAL GLYCOLATE_GLYCERATE TRANSLOCATOR 1, CHLOROPLASTIC"/>
    <property type="match status" value="1"/>
</dbReference>
<evidence type="ECO:0000256" key="2">
    <source>
        <dbReference type="ARBA" id="ARBA00022692"/>
    </source>
</evidence>
<proteinExistence type="predicted"/>
<dbReference type="EMBL" id="AZEE01000001">
    <property type="protein sequence ID" value="KRK99918.1"/>
    <property type="molecule type" value="Genomic_DNA"/>
</dbReference>
<dbReference type="RefSeq" id="WP_082603065.1">
    <property type="nucleotide sequence ID" value="NZ_AZEE01000001.1"/>
</dbReference>
<comment type="subcellular location">
    <subcellularLocation>
        <location evidence="1">Membrane</location>
        <topology evidence="1">Multi-pass membrane protein</topology>
    </subcellularLocation>
</comment>
<feature type="transmembrane region" description="Helical" evidence="5">
    <location>
        <begin position="86"/>
        <end position="103"/>
    </location>
</feature>
<feature type="transmembrane region" description="Helical" evidence="5">
    <location>
        <begin position="155"/>
        <end position="187"/>
    </location>
</feature>
<dbReference type="Pfam" id="PF04172">
    <property type="entry name" value="LrgB"/>
    <property type="match status" value="1"/>
</dbReference>
<evidence type="ECO:0000313" key="7">
    <source>
        <dbReference type="Proteomes" id="UP000051160"/>
    </source>
</evidence>
<protein>
    <submittedName>
        <fullName evidence="6">LrgB family protein</fullName>
    </submittedName>
</protein>
<comment type="caution">
    <text evidence="6">The sequence shown here is derived from an EMBL/GenBank/DDBJ whole genome shotgun (WGS) entry which is preliminary data.</text>
</comment>
<feature type="transmembrane region" description="Helical" evidence="5">
    <location>
        <begin position="112"/>
        <end position="135"/>
    </location>
</feature>
<organism evidence="6 7">
    <name type="scientific">Secundilactobacillus odoratitofui DSM 19909 = JCM 15043</name>
    <dbReference type="NCBI Taxonomy" id="1423776"/>
    <lineage>
        <taxon>Bacteria</taxon>
        <taxon>Bacillati</taxon>
        <taxon>Bacillota</taxon>
        <taxon>Bacilli</taxon>
        <taxon>Lactobacillales</taxon>
        <taxon>Lactobacillaceae</taxon>
        <taxon>Secundilactobacillus</taxon>
    </lineage>
</organism>
<keyword evidence="4 5" id="KW-0472">Membrane</keyword>
<evidence type="ECO:0000256" key="1">
    <source>
        <dbReference type="ARBA" id="ARBA00004141"/>
    </source>
</evidence>
<evidence type="ECO:0000313" key="6">
    <source>
        <dbReference type="EMBL" id="KRK99918.1"/>
    </source>
</evidence>